<dbReference type="GO" id="GO:0005634">
    <property type="term" value="C:nucleus"/>
    <property type="evidence" value="ECO:0007669"/>
    <property type="project" value="TreeGrafter"/>
</dbReference>
<accession>A0AA36MRD0</accession>
<dbReference type="GO" id="GO:0044773">
    <property type="term" value="P:mitotic DNA damage checkpoint signaling"/>
    <property type="evidence" value="ECO:0007669"/>
    <property type="project" value="TreeGrafter"/>
</dbReference>
<dbReference type="InterPro" id="IPR011009">
    <property type="entry name" value="Kinase-like_dom_sf"/>
</dbReference>
<evidence type="ECO:0000259" key="1">
    <source>
        <dbReference type="PROSITE" id="PS50011"/>
    </source>
</evidence>
<dbReference type="InterPro" id="IPR008271">
    <property type="entry name" value="Ser/Thr_kinase_AS"/>
</dbReference>
<reference evidence="2" key="1">
    <citation type="submission" date="2023-08" db="EMBL/GenBank/DDBJ databases">
        <authorList>
            <person name="Chen Y."/>
            <person name="Shah S."/>
            <person name="Dougan E. K."/>
            <person name="Thang M."/>
            <person name="Chan C."/>
        </authorList>
    </citation>
    <scope>NUCLEOTIDE SEQUENCE</scope>
</reference>
<dbReference type="InterPro" id="IPR000719">
    <property type="entry name" value="Prot_kinase_dom"/>
</dbReference>
<comment type="caution">
    <text evidence="2">The sequence shown here is derived from an EMBL/GenBank/DDBJ whole genome shotgun (WGS) entry which is preliminary data.</text>
</comment>
<feature type="domain" description="Protein kinase" evidence="1">
    <location>
        <begin position="48"/>
        <end position="313"/>
    </location>
</feature>
<dbReference type="EMBL" id="CAUJNA010000458">
    <property type="protein sequence ID" value="CAJ1377370.1"/>
    <property type="molecule type" value="Genomic_DNA"/>
</dbReference>
<dbReference type="Proteomes" id="UP001178507">
    <property type="component" value="Unassembled WGS sequence"/>
</dbReference>
<sequence>MAVAQKISCAGLAPLLPRAPLSVVTGRGHQPFSALNQPRPSSLAEFKVDFHSPVGRGACSLVFAGKHVSTNFDVAIKAMSVALPVETGAIPVAEGIENENKIFNHLLSRGSHPNVVELIGCFGGTGLEAASLGLEAFKEEPVHYFVTELLEGGSLEDRIQHAPLEEEAARRVARSICEGLVSLHDQGIAHRDLKPGNVLFGAEGEATPKLIDFSHAGMMRGQERLAGELGTRGFVAPEVLAAQSYDLKCDVFSLGCLVHALLSGRPPRRHMRIGMMQQLPEGTSQEARHFLSALLNMDAKRPSSREVLQEPWLQE</sequence>
<organism evidence="2 3">
    <name type="scientific">Effrenium voratum</name>
    <dbReference type="NCBI Taxonomy" id="2562239"/>
    <lineage>
        <taxon>Eukaryota</taxon>
        <taxon>Sar</taxon>
        <taxon>Alveolata</taxon>
        <taxon>Dinophyceae</taxon>
        <taxon>Suessiales</taxon>
        <taxon>Symbiodiniaceae</taxon>
        <taxon>Effrenium</taxon>
    </lineage>
</organism>
<protein>
    <recommendedName>
        <fullName evidence="1">Protein kinase domain-containing protein</fullName>
    </recommendedName>
</protein>
<dbReference type="AlphaFoldDB" id="A0AA36MRD0"/>
<dbReference type="SMART" id="SM00220">
    <property type="entry name" value="S_TKc"/>
    <property type="match status" value="1"/>
</dbReference>
<dbReference type="GO" id="GO:0004674">
    <property type="term" value="F:protein serine/threonine kinase activity"/>
    <property type="evidence" value="ECO:0007669"/>
    <property type="project" value="TreeGrafter"/>
</dbReference>
<dbReference type="PANTHER" id="PTHR44167">
    <property type="entry name" value="OVARIAN-SPECIFIC SERINE/THREONINE-PROTEIN KINASE LOK-RELATED"/>
    <property type="match status" value="1"/>
</dbReference>
<proteinExistence type="predicted"/>
<dbReference type="PANTHER" id="PTHR44167:SF24">
    <property type="entry name" value="SERINE_THREONINE-PROTEIN KINASE CHK2"/>
    <property type="match status" value="1"/>
</dbReference>
<dbReference type="Pfam" id="PF00069">
    <property type="entry name" value="Pkinase"/>
    <property type="match status" value="1"/>
</dbReference>
<evidence type="ECO:0000313" key="2">
    <source>
        <dbReference type="EMBL" id="CAJ1377370.1"/>
    </source>
</evidence>
<dbReference type="Gene3D" id="1.10.510.10">
    <property type="entry name" value="Transferase(Phosphotransferase) domain 1"/>
    <property type="match status" value="1"/>
</dbReference>
<name>A0AA36MRD0_9DINO</name>
<dbReference type="GO" id="GO:0005524">
    <property type="term" value="F:ATP binding"/>
    <property type="evidence" value="ECO:0007669"/>
    <property type="project" value="InterPro"/>
</dbReference>
<keyword evidence="3" id="KW-1185">Reference proteome</keyword>
<gene>
    <name evidence="2" type="ORF">EVOR1521_LOCUS6185</name>
</gene>
<dbReference type="SUPFAM" id="SSF56112">
    <property type="entry name" value="Protein kinase-like (PK-like)"/>
    <property type="match status" value="1"/>
</dbReference>
<dbReference type="PROSITE" id="PS50011">
    <property type="entry name" value="PROTEIN_KINASE_DOM"/>
    <property type="match status" value="1"/>
</dbReference>
<dbReference type="Gene3D" id="3.30.200.20">
    <property type="entry name" value="Phosphorylase Kinase, domain 1"/>
    <property type="match status" value="1"/>
</dbReference>
<evidence type="ECO:0000313" key="3">
    <source>
        <dbReference type="Proteomes" id="UP001178507"/>
    </source>
</evidence>
<dbReference type="PROSITE" id="PS00108">
    <property type="entry name" value="PROTEIN_KINASE_ST"/>
    <property type="match status" value="1"/>
</dbReference>